<keyword evidence="3" id="KW-1133">Transmembrane helix</keyword>
<accession>A0ABU9LK30</accession>
<dbReference type="RefSeq" id="WP_342302742.1">
    <property type="nucleotide sequence ID" value="NZ_JBCEWA010000003.1"/>
</dbReference>
<dbReference type="Gene3D" id="3.20.20.370">
    <property type="entry name" value="Glycoside hydrolase/deacetylase"/>
    <property type="match status" value="1"/>
</dbReference>
<protein>
    <submittedName>
        <fullName evidence="5">Polysaccharide deacetylase family protein</fullName>
    </submittedName>
</protein>
<dbReference type="PANTHER" id="PTHR10587">
    <property type="entry name" value="GLYCOSYL TRANSFERASE-RELATED"/>
    <property type="match status" value="1"/>
</dbReference>
<evidence type="ECO:0000313" key="6">
    <source>
        <dbReference type="Proteomes" id="UP001398420"/>
    </source>
</evidence>
<feature type="domain" description="NodB homology" evidence="4">
    <location>
        <begin position="267"/>
        <end position="441"/>
    </location>
</feature>
<dbReference type="Pfam" id="PF01522">
    <property type="entry name" value="Polysacc_deac_1"/>
    <property type="match status" value="1"/>
</dbReference>
<evidence type="ECO:0000259" key="4">
    <source>
        <dbReference type="PROSITE" id="PS51677"/>
    </source>
</evidence>
<keyword evidence="1" id="KW-0479">Metal-binding</keyword>
<evidence type="ECO:0000256" key="2">
    <source>
        <dbReference type="ARBA" id="ARBA00022801"/>
    </source>
</evidence>
<proteinExistence type="predicted"/>
<keyword evidence="2" id="KW-0378">Hydrolase</keyword>
<dbReference type="InterPro" id="IPR011330">
    <property type="entry name" value="Glyco_hydro/deAcase_b/a-brl"/>
</dbReference>
<evidence type="ECO:0000313" key="5">
    <source>
        <dbReference type="EMBL" id="MEL5987779.1"/>
    </source>
</evidence>
<keyword evidence="3" id="KW-0472">Membrane</keyword>
<evidence type="ECO:0000256" key="1">
    <source>
        <dbReference type="ARBA" id="ARBA00022723"/>
    </source>
</evidence>
<dbReference type="PANTHER" id="PTHR10587:SF133">
    <property type="entry name" value="CHITIN DEACETYLASE 1-RELATED"/>
    <property type="match status" value="1"/>
</dbReference>
<gene>
    <name evidence="5" type="ORF">AAF454_05055</name>
</gene>
<reference evidence="5 6" key="1">
    <citation type="submission" date="2024-04" db="EMBL/GenBank/DDBJ databases">
        <authorList>
            <person name="Wu Y.S."/>
            <person name="Zhang L."/>
        </authorList>
    </citation>
    <scope>NUCLEOTIDE SEQUENCE [LARGE SCALE GENOMIC DNA]</scope>
    <source>
        <strain evidence="5 6">KG-01</strain>
    </source>
</reference>
<name>A0ABU9LK30_9BACL</name>
<dbReference type="Gene3D" id="3.90.640.20">
    <property type="entry name" value="Heat-shock cognate protein, ATPase"/>
    <property type="match status" value="1"/>
</dbReference>
<dbReference type="InterPro" id="IPR002509">
    <property type="entry name" value="NODB_dom"/>
</dbReference>
<dbReference type="EMBL" id="JBCEWA010000003">
    <property type="protein sequence ID" value="MEL5987779.1"/>
    <property type="molecule type" value="Genomic_DNA"/>
</dbReference>
<organism evidence="5 6">
    <name type="scientific">Kurthia gibsonii</name>
    <dbReference type="NCBI Taxonomy" id="33946"/>
    <lineage>
        <taxon>Bacteria</taxon>
        <taxon>Bacillati</taxon>
        <taxon>Bacillota</taxon>
        <taxon>Bacilli</taxon>
        <taxon>Bacillales</taxon>
        <taxon>Caryophanaceae</taxon>
        <taxon>Kurthia</taxon>
    </lineage>
</organism>
<dbReference type="InterPro" id="IPR037126">
    <property type="entry name" value="PdaC/RsiV-like_sf"/>
</dbReference>
<dbReference type="PROSITE" id="PS51677">
    <property type="entry name" value="NODB"/>
    <property type="match status" value="1"/>
</dbReference>
<sequence length="456" mass="51431">MKSSPFKNRLLIDSLLVCILLSLIIFAVVYMLSLKSPSEKGLAASTENTSTAETDDPFIKTVTVTNETEQGSYTIQYPKTGSSELNTAISDAVKEMKTDFFKGKYAKDTQMHVTYMTLKHKDLYSFVLTQSLQEDKQKKDQKFITFTVDQPANELIDIKEVIPSGEQLTHIMNLSQKELAKHKEVQNFNKSQQKDLAINQEASHFENFALDDQNLYFYLNPDSFTSSFNQPITITLPLQNINSSLAKEFQIPVKKIIQKKKKPIPKKAVALTFDDGPNTTSTKSILATLKREKVKATFFMVGTQARANPKMVKQIADEGHELGNHSLTHANLVLLSNANVKKEIETTNQAIKKATGKNPTVFRPPYGSYNANVSKIAKMPVVLWNVDTLDWKHHNPQQTLANVKSQKSQYTTVLMHDIHASSAQALPQVIRYLKQQGYTFVTASEMLSIEKRVYKK</sequence>
<evidence type="ECO:0000256" key="3">
    <source>
        <dbReference type="SAM" id="Phobius"/>
    </source>
</evidence>
<dbReference type="Proteomes" id="UP001398420">
    <property type="component" value="Unassembled WGS sequence"/>
</dbReference>
<feature type="transmembrane region" description="Helical" evidence="3">
    <location>
        <begin position="12"/>
        <end position="32"/>
    </location>
</feature>
<keyword evidence="6" id="KW-1185">Reference proteome</keyword>
<comment type="caution">
    <text evidence="5">The sequence shown here is derived from an EMBL/GenBank/DDBJ whole genome shotgun (WGS) entry which is preliminary data.</text>
</comment>
<keyword evidence="3" id="KW-0812">Transmembrane</keyword>
<dbReference type="SUPFAM" id="SSF88713">
    <property type="entry name" value="Glycoside hydrolase/deacetylase"/>
    <property type="match status" value="1"/>
</dbReference>
<dbReference type="InterPro" id="IPR050248">
    <property type="entry name" value="Polysacc_deacetylase_ArnD"/>
</dbReference>